<gene>
    <name evidence="2" type="ORF">S03H2_55527</name>
</gene>
<dbReference type="EMBL" id="BARU01035474">
    <property type="protein sequence ID" value="GAH81002.1"/>
    <property type="molecule type" value="Genomic_DNA"/>
</dbReference>
<protein>
    <recommendedName>
        <fullName evidence="1">Glycosyl transferase family 1 domain-containing protein</fullName>
    </recommendedName>
</protein>
<proteinExistence type="predicted"/>
<evidence type="ECO:0000259" key="1">
    <source>
        <dbReference type="Pfam" id="PF00534"/>
    </source>
</evidence>
<accession>X1IH37</accession>
<organism evidence="2">
    <name type="scientific">marine sediment metagenome</name>
    <dbReference type="NCBI Taxonomy" id="412755"/>
    <lineage>
        <taxon>unclassified sequences</taxon>
        <taxon>metagenomes</taxon>
        <taxon>ecological metagenomes</taxon>
    </lineage>
</organism>
<dbReference type="InterPro" id="IPR001296">
    <property type="entry name" value="Glyco_trans_1"/>
</dbReference>
<dbReference type="Gene3D" id="3.40.50.2000">
    <property type="entry name" value="Glycogen Phosphorylase B"/>
    <property type="match status" value="2"/>
</dbReference>
<evidence type="ECO:0000313" key="2">
    <source>
        <dbReference type="EMBL" id="GAH81002.1"/>
    </source>
</evidence>
<dbReference type="AlphaFoldDB" id="X1IH37"/>
<comment type="caution">
    <text evidence="2">The sequence shown here is derived from an EMBL/GenBank/DDBJ whole genome shotgun (WGS) entry which is preliminary data.</text>
</comment>
<dbReference type="InterPro" id="IPR050194">
    <property type="entry name" value="Glycosyltransferase_grp1"/>
</dbReference>
<name>X1IH37_9ZZZZ</name>
<dbReference type="GO" id="GO:0016757">
    <property type="term" value="F:glycosyltransferase activity"/>
    <property type="evidence" value="ECO:0007669"/>
    <property type="project" value="InterPro"/>
</dbReference>
<feature type="domain" description="Glycosyl transferase family 1" evidence="1">
    <location>
        <begin position="16"/>
        <end position="188"/>
    </location>
</feature>
<sequence>PMGVAINEYKHVVGNKEKLKSKYGINSEFTLLFIGRLSEKKGVSYLIEAMSKIIFQANSNLIICGDGPLRKDLEQLVRKKNIEEFVKFAGYVSDSDKMDYLFLSDVLIVPSIVTQSGDTEGLPVVVLEGLAAGIPIIVSDVSGIKDVIINGYNGFLVEPKNVEQIAEKALDILKSQKLRTKLSKNALKTSKKYDWNVIAGKYIEIFRNISIYN</sequence>
<dbReference type="PANTHER" id="PTHR45947">
    <property type="entry name" value="SULFOQUINOVOSYL TRANSFERASE SQD2"/>
    <property type="match status" value="1"/>
</dbReference>
<reference evidence="2" key="1">
    <citation type="journal article" date="2014" name="Front. Microbiol.">
        <title>High frequency of phylogenetically diverse reductive dehalogenase-homologous genes in deep subseafloor sedimentary metagenomes.</title>
        <authorList>
            <person name="Kawai M."/>
            <person name="Futagami T."/>
            <person name="Toyoda A."/>
            <person name="Takaki Y."/>
            <person name="Nishi S."/>
            <person name="Hori S."/>
            <person name="Arai W."/>
            <person name="Tsubouchi T."/>
            <person name="Morono Y."/>
            <person name="Uchiyama I."/>
            <person name="Ito T."/>
            <person name="Fujiyama A."/>
            <person name="Inagaki F."/>
            <person name="Takami H."/>
        </authorList>
    </citation>
    <scope>NUCLEOTIDE SEQUENCE</scope>
    <source>
        <strain evidence="2">Expedition CK06-06</strain>
    </source>
</reference>
<dbReference type="Pfam" id="PF00534">
    <property type="entry name" value="Glycos_transf_1"/>
    <property type="match status" value="1"/>
</dbReference>
<dbReference type="SUPFAM" id="SSF53756">
    <property type="entry name" value="UDP-Glycosyltransferase/glycogen phosphorylase"/>
    <property type="match status" value="1"/>
</dbReference>
<feature type="non-terminal residue" evidence="2">
    <location>
        <position position="1"/>
    </location>
</feature>
<dbReference type="CDD" id="cd03801">
    <property type="entry name" value="GT4_PimA-like"/>
    <property type="match status" value="1"/>
</dbReference>
<dbReference type="PANTHER" id="PTHR45947:SF3">
    <property type="entry name" value="SULFOQUINOVOSYL TRANSFERASE SQD2"/>
    <property type="match status" value="1"/>
</dbReference>